<comment type="similarity">
    <text evidence="2">Belongs to the TEC1 family.</text>
</comment>
<evidence type="ECO:0000313" key="10">
    <source>
        <dbReference type="Proteomes" id="UP001222932"/>
    </source>
</evidence>
<dbReference type="PANTHER" id="PTHR11834">
    <property type="entry name" value="TRANSCRIPTIONAL ENHANCER FACTOR TEF RELATED"/>
    <property type="match status" value="1"/>
</dbReference>
<evidence type="ECO:0000256" key="3">
    <source>
        <dbReference type="ARBA" id="ARBA00023015"/>
    </source>
</evidence>
<feature type="compositionally biased region" description="Polar residues" evidence="7">
    <location>
        <begin position="280"/>
        <end position="291"/>
    </location>
</feature>
<reference evidence="9" key="1">
    <citation type="journal article" date="2023" name="BMC Genomics">
        <title>Chromosome-level genome assemblies of Cutaneotrichosporon spp. (Trichosporonales, Basidiomycota) reveal imbalanced evolution between nucleotide sequences and chromosome synteny.</title>
        <authorList>
            <person name="Kobayashi Y."/>
            <person name="Kayamori A."/>
            <person name="Aoki K."/>
            <person name="Shiwa Y."/>
            <person name="Matsutani M."/>
            <person name="Fujita N."/>
            <person name="Sugita T."/>
            <person name="Iwasaki W."/>
            <person name="Tanaka N."/>
            <person name="Takashima M."/>
        </authorList>
    </citation>
    <scope>NUCLEOTIDE SEQUENCE</scope>
    <source>
        <strain evidence="9">HIS016</strain>
    </source>
</reference>
<dbReference type="PROSITE" id="PS51088">
    <property type="entry name" value="TEA_2"/>
    <property type="match status" value="1"/>
</dbReference>
<dbReference type="PANTHER" id="PTHR11834:SF0">
    <property type="entry name" value="PROTEIN SCALLOPED"/>
    <property type="match status" value="1"/>
</dbReference>
<keyword evidence="4" id="KW-0804">Transcription</keyword>
<dbReference type="GO" id="GO:0005667">
    <property type="term" value="C:transcription regulator complex"/>
    <property type="evidence" value="ECO:0007669"/>
    <property type="project" value="TreeGrafter"/>
</dbReference>
<dbReference type="AlphaFoldDB" id="A0AAD3TZ28"/>
<evidence type="ECO:0000256" key="4">
    <source>
        <dbReference type="ARBA" id="ARBA00023163"/>
    </source>
</evidence>
<dbReference type="EMBL" id="BTCM01000008">
    <property type="protein sequence ID" value="GMK59548.1"/>
    <property type="molecule type" value="Genomic_DNA"/>
</dbReference>
<reference evidence="9" key="2">
    <citation type="submission" date="2023-06" db="EMBL/GenBank/DDBJ databases">
        <authorList>
            <person name="Kobayashi Y."/>
            <person name="Kayamori A."/>
            <person name="Aoki K."/>
            <person name="Shiwa Y."/>
            <person name="Fujita N."/>
            <person name="Sugita T."/>
            <person name="Iwasaki W."/>
            <person name="Tanaka N."/>
            <person name="Takashima M."/>
        </authorList>
    </citation>
    <scope>NUCLEOTIDE SEQUENCE</scope>
    <source>
        <strain evidence="9">HIS016</strain>
    </source>
</reference>
<organism evidence="9 10">
    <name type="scientific">Cutaneotrichosporon spelunceum</name>
    <dbReference type="NCBI Taxonomy" id="1672016"/>
    <lineage>
        <taxon>Eukaryota</taxon>
        <taxon>Fungi</taxon>
        <taxon>Dikarya</taxon>
        <taxon>Basidiomycota</taxon>
        <taxon>Agaricomycotina</taxon>
        <taxon>Tremellomycetes</taxon>
        <taxon>Trichosporonales</taxon>
        <taxon>Trichosporonaceae</taxon>
        <taxon>Cutaneotrichosporon</taxon>
    </lineage>
</organism>
<evidence type="ECO:0000256" key="7">
    <source>
        <dbReference type="SAM" id="MobiDB-lite"/>
    </source>
</evidence>
<dbReference type="GO" id="GO:0000978">
    <property type="term" value="F:RNA polymerase II cis-regulatory region sequence-specific DNA binding"/>
    <property type="evidence" value="ECO:0007669"/>
    <property type="project" value="TreeGrafter"/>
</dbReference>
<accession>A0AAD3TZ28</accession>
<evidence type="ECO:0000256" key="5">
    <source>
        <dbReference type="ARBA" id="ARBA00023242"/>
    </source>
</evidence>
<dbReference type="InterPro" id="IPR000818">
    <property type="entry name" value="TEA/ATTS_dom"/>
</dbReference>
<dbReference type="SMART" id="SM00426">
    <property type="entry name" value="TEA"/>
    <property type="match status" value="1"/>
</dbReference>
<proteinExistence type="inferred from homology"/>
<dbReference type="Pfam" id="PF01285">
    <property type="entry name" value="TEA"/>
    <property type="match status" value="1"/>
</dbReference>
<dbReference type="InterPro" id="IPR038096">
    <property type="entry name" value="TEA/ATTS_sf"/>
</dbReference>
<evidence type="ECO:0000256" key="6">
    <source>
        <dbReference type="PROSITE-ProRule" id="PRU00505"/>
    </source>
</evidence>
<gene>
    <name evidence="9" type="primary">abaA</name>
    <name evidence="9" type="ORF">CspeluHIS016_0801540</name>
</gene>
<dbReference type="GO" id="GO:0005634">
    <property type="term" value="C:nucleus"/>
    <property type="evidence" value="ECO:0007669"/>
    <property type="project" value="UniProtKB-SubCell"/>
</dbReference>
<feature type="compositionally biased region" description="Polar residues" evidence="7">
    <location>
        <begin position="343"/>
        <end position="361"/>
    </location>
</feature>
<feature type="DNA-binding region" description="TEA" evidence="6">
    <location>
        <begin position="84"/>
        <end position="158"/>
    </location>
</feature>
<dbReference type="Proteomes" id="UP001222932">
    <property type="component" value="Unassembled WGS sequence"/>
</dbReference>
<comment type="subcellular location">
    <subcellularLocation>
        <location evidence="1">Nucleus</location>
    </subcellularLocation>
</comment>
<feature type="domain" description="TEA" evidence="8">
    <location>
        <begin position="84"/>
        <end position="158"/>
    </location>
</feature>
<keyword evidence="10" id="KW-1185">Reference proteome</keyword>
<evidence type="ECO:0000313" key="9">
    <source>
        <dbReference type="EMBL" id="GMK59548.1"/>
    </source>
</evidence>
<evidence type="ECO:0000256" key="2">
    <source>
        <dbReference type="ARBA" id="ARBA00008421"/>
    </source>
</evidence>
<evidence type="ECO:0000256" key="1">
    <source>
        <dbReference type="ARBA" id="ARBA00004123"/>
    </source>
</evidence>
<keyword evidence="5" id="KW-0539">Nucleus</keyword>
<keyword evidence="3" id="KW-0805">Transcription regulation</keyword>
<feature type="region of interest" description="Disordered" evidence="7">
    <location>
        <begin position="29"/>
        <end position="80"/>
    </location>
</feature>
<evidence type="ECO:0000259" key="8">
    <source>
        <dbReference type="PROSITE" id="PS51088"/>
    </source>
</evidence>
<feature type="compositionally biased region" description="Pro residues" evidence="7">
    <location>
        <begin position="293"/>
        <end position="304"/>
    </location>
</feature>
<dbReference type="GO" id="GO:0000981">
    <property type="term" value="F:DNA-binding transcription factor activity, RNA polymerase II-specific"/>
    <property type="evidence" value="ECO:0007669"/>
    <property type="project" value="TreeGrafter"/>
</dbReference>
<name>A0AAD3TZ28_9TREE</name>
<dbReference type="InterPro" id="IPR050937">
    <property type="entry name" value="TEC1_TEAD_TF"/>
</dbReference>
<comment type="caution">
    <text evidence="9">The sequence shown here is derived from an EMBL/GenBank/DDBJ whole genome shotgun (WGS) entry which is preliminary data.</text>
</comment>
<feature type="region of interest" description="Disordered" evidence="7">
    <location>
        <begin position="253"/>
        <end position="401"/>
    </location>
</feature>
<protein>
    <recommendedName>
        <fullName evidence="8">TEA domain-containing protein</fullName>
    </recommendedName>
</protein>
<sequence>MPTAAPTGDSAGGHPICSPETLYTFVVGRPPGPELGYPPERGNVHGQAAGSLLPDDQAALADQADDRDSGASARAKKRRKVQRRSKVSEIWFPRAEMAFCTCVTAIPPNGRTKIKFFGRPLGRNELIAAICTLATHRLYNRKQISSHSQVLKDKVPAQFKEIFTFEDKSRGHDEPSESSTANVIETYQFPDIIYSIINYPLGTDLANAPKPSWLLDLEAGVNDSQAPPMDPSTPRAYNYWNAPPSSDYGSYYSRSGGPSYGKGKDREGRTIGGGDPYYQYSPQGPNRQSSGPYLPPHSLPPLPLPRDLEPGQGDAIGPGRFSYSQSSSRARMGNGGWEDHARSPTSTSSYDAQQSQGSGVSPRQPAGAPWSDVKPQMSNADLTLPPLQEVPSQTYDWKDRSPLYPEPKWGATSAQSAVRSALSPLPSFGSVASQSGGYSAGPGGWSADPPYWDSTSAIRGTNRNDSISRVPTFTPLSIEVTADSRSGSVSLTASEPLATGSPMPLDNYLAGRYPFLLQMAQSPGVSVPVYHIDVPVTIPHNDPSREFLLDNITDVGLDLVMHSLNDATGWAVTTDATWQSAYGPNRQPRVVTPLRPLGPPGEIAGSVRMTRLAELYNSLLQNLRTSYYNASLGDVGVPNTDIVQRIVRDGGEDTRGSFDPQLLPPIGSDWSNAACILVYSLRVADGAMPYIITAREIDFSAQYETVSDQHIAAHILASEEQKSSSYDWIG</sequence>
<dbReference type="Gene3D" id="6.10.20.40">
    <property type="entry name" value="TEA/ATTS domain"/>
    <property type="match status" value="1"/>
</dbReference>